<dbReference type="Proteomes" id="UP000186104">
    <property type="component" value="Chromosome"/>
</dbReference>
<evidence type="ECO:0000256" key="1">
    <source>
        <dbReference type="SAM" id="Phobius"/>
    </source>
</evidence>
<keyword evidence="1" id="KW-0812">Transmembrane</keyword>
<dbReference type="OrthoDB" id="3218196at2"/>
<evidence type="ECO:0000313" key="2">
    <source>
        <dbReference type="EMBL" id="ANI93607.1"/>
    </source>
</evidence>
<protein>
    <recommendedName>
        <fullName evidence="4">Chemotaxis methyl-accepting receptor HlyB-like 4HB MCP domain-containing protein</fullName>
    </recommendedName>
</protein>
<feature type="transmembrane region" description="Helical" evidence="1">
    <location>
        <begin position="218"/>
        <end position="238"/>
    </location>
</feature>
<evidence type="ECO:0000313" key="3">
    <source>
        <dbReference type="Proteomes" id="UP000186104"/>
    </source>
</evidence>
<dbReference type="STRING" id="499555.BJL86_2847"/>
<dbReference type="AlphaFoldDB" id="A0A173LQF9"/>
<name>A0A173LQF9_9ACTN</name>
<feature type="transmembrane region" description="Helical" evidence="1">
    <location>
        <begin position="44"/>
        <end position="63"/>
    </location>
</feature>
<gene>
    <name evidence="2" type="ORF">BJL86_2847</name>
</gene>
<organism evidence="2 3">
    <name type="scientific">Dietzia timorensis</name>
    <dbReference type="NCBI Taxonomy" id="499555"/>
    <lineage>
        <taxon>Bacteria</taxon>
        <taxon>Bacillati</taxon>
        <taxon>Actinomycetota</taxon>
        <taxon>Actinomycetes</taxon>
        <taxon>Mycobacteriales</taxon>
        <taxon>Dietziaceae</taxon>
        <taxon>Dietzia</taxon>
    </lineage>
</organism>
<dbReference type="KEGG" id="dtm:BJL86_2847"/>
<keyword evidence="3" id="KW-1185">Reference proteome</keyword>
<dbReference type="EMBL" id="CP015961">
    <property type="protein sequence ID" value="ANI93607.1"/>
    <property type="molecule type" value="Genomic_DNA"/>
</dbReference>
<feature type="transmembrane region" description="Helical" evidence="1">
    <location>
        <begin position="250"/>
        <end position="272"/>
    </location>
</feature>
<keyword evidence="1" id="KW-1133">Transmembrane helix</keyword>
<evidence type="ECO:0008006" key="4">
    <source>
        <dbReference type="Google" id="ProtNLM"/>
    </source>
</evidence>
<sequence length="455" mass="48715">MTAVDTADTAQAAPVLPTSLSQRPGLRARLGRFFKGTSSTPGKMTAFTLVILLITLVTGLYTAQTASDRKTQRDLLLAEIEPVANASQTLYSSLSIADSAANTAFLTGGVESTELRDRYNEAIGTSAAAIIAATQSLETSESGQSQMLAEINSKLTTYTGLVETARTNNRVGNPVGTAYLAEASAMMQDDILPSAADLFDDQSSSVQEFSGEWSSPPWLSFIWLSIAIAMLVLLQFWLRRATGRQFNIGLAAATILVVIALGWTMLGGLVMATGNSRGLSEGAAPMSELTRARIWVQQARATETLDIVRRTDPESASDERTRKMEEIRRTLSAYLESGSNADAGLDADGAITDAVNSLDDWQATQRRADSLYQQGDYQGAIAASTGREEGESGAAFDELDSALVEAIEKARDRLRTVIDEARATSDTTPDAVRTLTFLALLACVAGIAPRIREYL</sequence>
<keyword evidence="1" id="KW-0472">Membrane</keyword>
<dbReference type="RefSeq" id="WP_067472887.1">
    <property type="nucleotide sequence ID" value="NZ_CP015961.1"/>
</dbReference>
<reference evidence="2 3" key="1">
    <citation type="submission" date="2016-06" db="EMBL/GenBank/DDBJ databases">
        <title>Complete genome sequence of a saline-alkali tolerant type strain Dietzia timorensis ID05-A0528T.</title>
        <authorList>
            <person name="Wu X."/>
        </authorList>
    </citation>
    <scope>NUCLEOTIDE SEQUENCE [LARGE SCALE GENOMIC DNA]</scope>
    <source>
        <strain evidence="2 3">ID05-A0528</strain>
    </source>
</reference>
<proteinExistence type="predicted"/>
<accession>A0A173LQF9</accession>